<dbReference type="Pfam" id="PF00565">
    <property type="entry name" value="SNase"/>
    <property type="match status" value="1"/>
</dbReference>
<name>A0ABR8HHA7_NOSPU</name>
<dbReference type="EMBL" id="JACJTC010000024">
    <property type="protein sequence ID" value="MBD2615206.1"/>
    <property type="molecule type" value="Genomic_DNA"/>
</dbReference>
<feature type="domain" description="TNase-like" evidence="1">
    <location>
        <begin position="7"/>
        <end position="135"/>
    </location>
</feature>
<proteinExistence type="predicted"/>
<dbReference type="Gene3D" id="2.40.50.90">
    <property type="match status" value="1"/>
</dbReference>
<evidence type="ECO:0000313" key="2">
    <source>
        <dbReference type="EMBL" id="MBD2615206.1"/>
    </source>
</evidence>
<dbReference type="Proteomes" id="UP000606396">
    <property type="component" value="Unassembled WGS sequence"/>
</dbReference>
<dbReference type="PROSITE" id="PS50830">
    <property type="entry name" value="TNASE_3"/>
    <property type="match status" value="1"/>
</dbReference>
<dbReference type="InterPro" id="IPR035437">
    <property type="entry name" value="SNase_OB-fold_sf"/>
</dbReference>
<reference evidence="2 3" key="1">
    <citation type="journal article" date="2020" name="ISME J.">
        <title>Comparative genomics reveals insights into cyanobacterial evolution and habitat adaptation.</title>
        <authorList>
            <person name="Chen M.Y."/>
            <person name="Teng W.K."/>
            <person name="Zhao L."/>
            <person name="Hu C.X."/>
            <person name="Zhou Y.K."/>
            <person name="Han B.P."/>
            <person name="Song L.R."/>
            <person name="Shu W.S."/>
        </authorList>
    </citation>
    <scope>NUCLEOTIDE SEQUENCE [LARGE SCALE GENOMIC DNA]</scope>
    <source>
        <strain evidence="2 3">FACHB-252</strain>
    </source>
</reference>
<accession>A0ABR8HHA7</accession>
<evidence type="ECO:0000259" key="1">
    <source>
        <dbReference type="PROSITE" id="PS50830"/>
    </source>
</evidence>
<gene>
    <name evidence="2" type="ORF">H6G94_28805</name>
</gene>
<evidence type="ECO:0000313" key="3">
    <source>
        <dbReference type="Proteomes" id="UP000606396"/>
    </source>
</evidence>
<dbReference type="InterPro" id="IPR016071">
    <property type="entry name" value="Staphylococal_nuclease_OB-fold"/>
</dbReference>
<dbReference type="SUPFAM" id="SSF50199">
    <property type="entry name" value="Staphylococcal nuclease"/>
    <property type="match status" value="1"/>
</dbReference>
<keyword evidence="3" id="KW-1185">Reference proteome</keyword>
<comment type="caution">
    <text evidence="2">The sequence shown here is derived from an EMBL/GenBank/DDBJ whole genome shotgun (WGS) entry which is preliminary data.</text>
</comment>
<protein>
    <submittedName>
        <fullName evidence="2">Thermonuclease family protein</fullName>
    </submittedName>
</protein>
<organism evidence="2 3">
    <name type="scientific">Nostoc punctiforme FACHB-252</name>
    <dbReference type="NCBI Taxonomy" id="1357509"/>
    <lineage>
        <taxon>Bacteria</taxon>
        <taxon>Bacillati</taxon>
        <taxon>Cyanobacteriota</taxon>
        <taxon>Cyanophyceae</taxon>
        <taxon>Nostocales</taxon>
        <taxon>Nostocaceae</taxon>
        <taxon>Nostoc</taxon>
    </lineage>
</organism>
<sequence>MDLLELMLVLATVVGVVDGNTILVKDNTGQPITVKLACINPSKTTNRQVNLVTTQRLKQLLPPQSSIVIKNIEPVNNGRTLGEVFLDNRSVNLLLVQEGNAVVDKPSLSNCYENQIQYLIGEANAKNKGLGLWQQSKKSMNESKTSTWRGKLIYEEIPPVMSTRAYEGNEFFLITNSPKQNRLVLRPSIRVSHSQLQSFNNQQVEITAVHVAGTRPAPNESACPIEFNGQCMPQSEGYQVLSIVQLK</sequence>
<dbReference type="SMART" id="SM00318">
    <property type="entry name" value="SNc"/>
    <property type="match status" value="1"/>
</dbReference>